<proteinExistence type="inferred from homology"/>
<dbReference type="SUPFAM" id="SSF52402">
    <property type="entry name" value="Adenine nucleotide alpha hydrolases-like"/>
    <property type="match status" value="1"/>
</dbReference>
<keyword evidence="4" id="KW-1185">Reference proteome</keyword>
<dbReference type="Gene3D" id="3.40.50.620">
    <property type="entry name" value="HUPs"/>
    <property type="match status" value="1"/>
</dbReference>
<accession>A0A5E6MGS6</accession>
<evidence type="ECO:0000256" key="1">
    <source>
        <dbReference type="ARBA" id="ARBA00008791"/>
    </source>
</evidence>
<feature type="domain" description="UspA" evidence="2">
    <location>
        <begin position="54"/>
        <end position="201"/>
    </location>
</feature>
<dbReference type="OrthoDB" id="9794782at2"/>
<dbReference type="AlphaFoldDB" id="A0A5E6MGS6"/>
<sequence>MVGSWAFSKERDLSPPMRDGRARKQVRIVAKAAFFPPGESVDFKCVRRRPVPFMYRCLLVPLEQSPLDQVVLRHASELARLAGARLVLLHVSPLPAFPLAGIEEWTLESGERIALRQDEAMHRARHYLEEMAQDLRGKGLSVKVELALGDPVGQIVRSAKEQEADLIVMGSHAHTILGALFGRSTSIPVRRLAEVPILLVRTERQAADQ</sequence>
<gene>
    <name evidence="3" type="primary">uspF</name>
    <name evidence="3" type="ORF">MAMC_02198</name>
</gene>
<organism evidence="3 4">
    <name type="scientific">Methylacidimicrobium cyclopophantes</name>
    <dbReference type="NCBI Taxonomy" id="1041766"/>
    <lineage>
        <taxon>Bacteria</taxon>
        <taxon>Pseudomonadati</taxon>
        <taxon>Verrucomicrobiota</taxon>
        <taxon>Methylacidimicrobium</taxon>
    </lineage>
</organism>
<comment type="similarity">
    <text evidence="1">Belongs to the universal stress protein A family.</text>
</comment>
<evidence type="ECO:0000313" key="4">
    <source>
        <dbReference type="Proteomes" id="UP000381693"/>
    </source>
</evidence>
<dbReference type="PANTHER" id="PTHR46268:SF6">
    <property type="entry name" value="UNIVERSAL STRESS PROTEIN UP12"/>
    <property type="match status" value="1"/>
</dbReference>
<dbReference type="InterPro" id="IPR014729">
    <property type="entry name" value="Rossmann-like_a/b/a_fold"/>
</dbReference>
<reference evidence="3" key="1">
    <citation type="submission" date="2019-09" db="EMBL/GenBank/DDBJ databases">
        <authorList>
            <person name="Cremers G."/>
        </authorList>
    </citation>
    <scope>NUCLEOTIDE SEQUENCE [LARGE SCALE GENOMIC DNA]</scope>
    <source>
        <strain evidence="3">3B</strain>
    </source>
</reference>
<dbReference type="InterPro" id="IPR006015">
    <property type="entry name" value="Universal_stress_UspA"/>
</dbReference>
<comment type="caution">
    <text evidence="3">The sequence shown here is derived from an EMBL/GenBank/DDBJ whole genome shotgun (WGS) entry which is preliminary data.</text>
</comment>
<dbReference type="EMBL" id="CABFUZ020000259">
    <property type="protein sequence ID" value="VVM08482.1"/>
    <property type="molecule type" value="Genomic_DNA"/>
</dbReference>
<dbReference type="PRINTS" id="PR01438">
    <property type="entry name" value="UNVRSLSTRESS"/>
</dbReference>
<dbReference type="CDD" id="cd00293">
    <property type="entry name" value="USP-like"/>
    <property type="match status" value="1"/>
</dbReference>
<dbReference type="PANTHER" id="PTHR46268">
    <property type="entry name" value="STRESS RESPONSE PROTEIN NHAX"/>
    <property type="match status" value="1"/>
</dbReference>
<dbReference type="InterPro" id="IPR006016">
    <property type="entry name" value="UspA"/>
</dbReference>
<protein>
    <submittedName>
        <fullName evidence="3">Universal stress protein F</fullName>
    </submittedName>
</protein>
<dbReference type="Proteomes" id="UP000381693">
    <property type="component" value="Unassembled WGS sequence"/>
</dbReference>
<evidence type="ECO:0000313" key="3">
    <source>
        <dbReference type="EMBL" id="VVM08482.1"/>
    </source>
</evidence>
<name>A0A5E6MGS6_9BACT</name>
<dbReference type="Pfam" id="PF00582">
    <property type="entry name" value="Usp"/>
    <property type="match status" value="1"/>
</dbReference>
<evidence type="ECO:0000259" key="2">
    <source>
        <dbReference type="Pfam" id="PF00582"/>
    </source>
</evidence>